<protein>
    <recommendedName>
        <fullName evidence="3">Nucleotidase</fullName>
        <ecNumber evidence="3">3.1.3.-</ecNumber>
    </recommendedName>
</protein>
<accession>A0A1I5WDY6</accession>
<dbReference type="InterPro" id="IPR010708">
    <property type="entry name" value="5'(3')-deoxyribonucleotidase"/>
</dbReference>
<dbReference type="Pfam" id="PF06941">
    <property type="entry name" value="NT5C"/>
    <property type="match status" value="1"/>
</dbReference>
<dbReference type="InterPro" id="IPR009206">
    <property type="entry name" value="Nucleotidase_putative"/>
</dbReference>
<evidence type="ECO:0000256" key="3">
    <source>
        <dbReference type="PIRNR" id="PIRNR021362"/>
    </source>
</evidence>
<dbReference type="RefSeq" id="WP_061802003.1">
    <property type="nucleotide sequence ID" value="NZ_FOXX01000001.1"/>
</dbReference>
<proteinExistence type="inferred from homology"/>
<evidence type="ECO:0000256" key="2">
    <source>
        <dbReference type="ARBA" id="ARBA00022801"/>
    </source>
</evidence>
<sequence>MRKKRFGIDIDGTVTSPETFIPYLNEAFQLTLTIDDIKEYDLVPFVNVSREELGQWFEQNERDIYKNAPLAPYAKDILAEWKEDYELFYISARHDKLLDVTKGWFDENGVHFHHIDLIGSHEKVETAKKYDVDVFFEDKHDNACEISEECGIPVILFDTPYNRLPVPRNVHRVTTWHEAKELIDKWFGK</sequence>
<gene>
    <name evidence="4" type="ORF">SAMN02745910_00522</name>
</gene>
<dbReference type="PANTHER" id="PTHR35134:SF2">
    <property type="entry name" value="NUCLEOTIDASE YQFW-RELATED"/>
    <property type="match status" value="1"/>
</dbReference>
<evidence type="ECO:0000313" key="4">
    <source>
        <dbReference type="EMBL" id="SFQ17950.1"/>
    </source>
</evidence>
<dbReference type="InterPro" id="IPR052419">
    <property type="entry name" value="5_3-deoxyribonucleotidase-like"/>
</dbReference>
<evidence type="ECO:0000313" key="5">
    <source>
        <dbReference type="Proteomes" id="UP000182762"/>
    </source>
</evidence>
<dbReference type="InterPro" id="IPR036412">
    <property type="entry name" value="HAD-like_sf"/>
</dbReference>
<reference evidence="4 5" key="1">
    <citation type="submission" date="2016-10" db="EMBL/GenBank/DDBJ databases">
        <authorList>
            <person name="Varghese N."/>
            <person name="Submissions S."/>
        </authorList>
    </citation>
    <scope>NUCLEOTIDE SEQUENCE [LARGE SCALE GENOMIC DNA]</scope>
    <source>
        <strain evidence="4 5">DSM 13796</strain>
    </source>
</reference>
<dbReference type="PIRSF" id="PIRSF021362">
    <property type="entry name" value="UCP021362_HAD"/>
    <property type="match status" value="1"/>
</dbReference>
<name>A0A1I5WDY6_9BACI</name>
<dbReference type="EMBL" id="FOXX01000001">
    <property type="protein sequence ID" value="SFQ17950.1"/>
    <property type="molecule type" value="Genomic_DNA"/>
</dbReference>
<dbReference type="Gene3D" id="3.40.50.1000">
    <property type="entry name" value="HAD superfamily/HAD-like"/>
    <property type="match status" value="1"/>
</dbReference>
<organism evidence="4 5">
    <name type="scientific">Priestia endophytica DSM 13796</name>
    <dbReference type="NCBI Taxonomy" id="1121089"/>
    <lineage>
        <taxon>Bacteria</taxon>
        <taxon>Bacillati</taxon>
        <taxon>Bacillota</taxon>
        <taxon>Bacilli</taxon>
        <taxon>Bacillales</taxon>
        <taxon>Bacillaceae</taxon>
        <taxon>Priestia</taxon>
    </lineage>
</organism>
<dbReference type="Proteomes" id="UP000182762">
    <property type="component" value="Unassembled WGS sequence"/>
</dbReference>
<keyword evidence="2 3" id="KW-0378">Hydrolase</keyword>
<comment type="similarity">
    <text evidence="1 3">Belongs to the 5'(3')-deoxyribonucleotidase family.</text>
</comment>
<dbReference type="PANTHER" id="PTHR35134">
    <property type="entry name" value="NUCLEOTIDASE YQFW-RELATED"/>
    <property type="match status" value="1"/>
</dbReference>
<evidence type="ECO:0000256" key="1">
    <source>
        <dbReference type="ARBA" id="ARBA00009589"/>
    </source>
</evidence>
<dbReference type="InterPro" id="IPR023214">
    <property type="entry name" value="HAD_sf"/>
</dbReference>
<dbReference type="EC" id="3.1.3.-" evidence="3"/>
<comment type="caution">
    <text evidence="4">The sequence shown here is derived from an EMBL/GenBank/DDBJ whole genome shotgun (WGS) entry which is preliminary data.</text>
</comment>
<dbReference type="GeneID" id="93709293"/>
<keyword evidence="5" id="KW-1185">Reference proteome</keyword>
<dbReference type="SUPFAM" id="SSF56784">
    <property type="entry name" value="HAD-like"/>
    <property type="match status" value="1"/>
</dbReference>